<feature type="transmembrane region" description="Helical" evidence="4">
    <location>
        <begin position="203"/>
        <end position="220"/>
    </location>
</feature>
<dbReference type="GO" id="GO:0043565">
    <property type="term" value="F:sequence-specific DNA binding"/>
    <property type="evidence" value="ECO:0007669"/>
    <property type="project" value="InterPro"/>
</dbReference>
<dbReference type="OrthoDB" id="324626at2"/>
<evidence type="ECO:0000256" key="1">
    <source>
        <dbReference type="ARBA" id="ARBA00023015"/>
    </source>
</evidence>
<dbReference type="InterPro" id="IPR018062">
    <property type="entry name" value="HTH_AraC-typ_CS"/>
</dbReference>
<evidence type="ECO:0000313" key="6">
    <source>
        <dbReference type="EMBL" id="MDV6237038.1"/>
    </source>
</evidence>
<feature type="transmembrane region" description="Helical" evidence="4">
    <location>
        <begin position="132"/>
        <end position="150"/>
    </location>
</feature>
<protein>
    <submittedName>
        <fullName evidence="6">Helix-turn-helix domain-containing protein</fullName>
    </submittedName>
</protein>
<sequence length="363" mass="42542">MMILFYLSGGLAFLLGVSQIVNGFAKRNWILSWLFFSLSFYLVKGVFLLTGTLREYSHFFLLEIFLTLSNGPFLYLYFSLLVEDGIFHKKRIYLNFLPALLYLLFWLLHTFHISAGNGTFTDVDSNYVSRYVLLYIFVPISPAIYVFALARKYFQIFKNDFFKEGWPIHIQIIFVLAMAACVVGVLLGIRTLMGFDKILFERLYRTLLILLSAIVFYTFFVSQKFPITFNIVSNAIRRIQYERTTLKNVDVVRIEQRILKLMKEEKIFREEEISLKTLAARLSMTPHQLSEFLNVRLNLNFNNLINNYRIEEAKRLLTYRQDLNVLNVAYESGFNSLSAFHTAFKRNVGMSPKAFRKRNCNTD</sequence>
<reference evidence="6 8" key="2">
    <citation type="journal article" date="2018" name="Microb. Genom.">
        <title>Deciphering the unexplored Leptospira diversity from soils uncovers genomic evolution to virulence.</title>
        <authorList>
            <person name="Thibeaux R."/>
            <person name="Iraola G."/>
            <person name="Ferres I."/>
            <person name="Bierque E."/>
            <person name="Girault D."/>
            <person name="Soupe-Gilbert M.E."/>
            <person name="Picardeau M."/>
            <person name="Goarant C."/>
        </authorList>
    </citation>
    <scope>NUCLEOTIDE SEQUENCE [LARGE SCALE GENOMIC DNA]</scope>
    <source>
        <strain evidence="6 8">ATI7-C-A5</strain>
    </source>
</reference>
<gene>
    <name evidence="6" type="ORF">CH379_015515</name>
    <name evidence="7" type="ORF">CH379_12540</name>
</gene>
<dbReference type="Proteomes" id="UP000232122">
    <property type="component" value="Unassembled WGS sequence"/>
</dbReference>
<dbReference type="EMBL" id="NPEF01000125">
    <property type="protein sequence ID" value="PJZ92543.1"/>
    <property type="molecule type" value="Genomic_DNA"/>
</dbReference>
<keyword evidence="2" id="KW-0238">DNA-binding</keyword>
<feature type="transmembrane region" description="Helical" evidence="4">
    <location>
        <begin position="33"/>
        <end position="53"/>
    </location>
</feature>
<name>A0A2N0BLV5_9LEPT</name>
<accession>A0A2N0BLV5</accession>
<dbReference type="AlphaFoldDB" id="A0A2N0BLV5"/>
<dbReference type="PANTHER" id="PTHR43280">
    <property type="entry name" value="ARAC-FAMILY TRANSCRIPTIONAL REGULATOR"/>
    <property type="match status" value="1"/>
</dbReference>
<dbReference type="InterPro" id="IPR018060">
    <property type="entry name" value="HTH_AraC"/>
</dbReference>
<dbReference type="PROSITE" id="PS00041">
    <property type="entry name" value="HTH_ARAC_FAMILY_1"/>
    <property type="match status" value="1"/>
</dbReference>
<dbReference type="Gene3D" id="1.10.10.60">
    <property type="entry name" value="Homeodomain-like"/>
    <property type="match status" value="2"/>
</dbReference>
<dbReference type="PANTHER" id="PTHR43280:SF29">
    <property type="entry name" value="ARAC-FAMILY TRANSCRIPTIONAL REGULATOR"/>
    <property type="match status" value="1"/>
</dbReference>
<dbReference type="PRINTS" id="PR00032">
    <property type="entry name" value="HTHARAC"/>
</dbReference>
<accession>A0A2N0B7Q5</accession>
<keyword evidence="8" id="KW-1185">Reference proteome</keyword>
<dbReference type="EMBL" id="NPEF02000018">
    <property type="protein sequence ID" value="MDV6237038.1"/>
    <property type="molecule type" value="Genomic_DNA"/>
</dbReference>
<keyword evidence="1" id="KW-0805">Transcription regulation</keyword>
<reference evidence="7" key="1">
    <citation type="submission" date="2017-07" db="EMBL/GenBank/DDBJ databases">
        <title>Leptospira spp. isolated from tropical soils.</title>
        <authorList>
            <person name="Thibeaux R."/>
            <person name="Iraola G."/>
            <person name="Ferres I."/>
            <person name="Bierque E."/>
            <person name="Girault D."/>
            <person name="Soupe-Gilbert M.-E."/>
            <person name="Picardeau M."/>
            <person name="Goarant C."/>
        </authorList>
    </citation>
    <scope>NUCLEOTIDE SEQUENCE [LARGE SCALE GENOMIC DNA]</scope>
    <source>
        <strain evidence="7">ATI7-C-A5</strain>
    </source>
</reference>
<dbReference type="InterPro" id="IPR009057">
    <property type="entry name" value="Homeodomain-like_sf"/>
</dbReference>
<feature type="domain" description="HTH araC/xylS-type" evidence="5">
    <location>
        <begin position="256"/>
        <end position="358"/>
    </location>
</feature>
<dbReference type="PROSITE" id="PS01124">
    <property type="entry name" value="HTH_ARAC_FAMILY_2"/>
    <property type="match status" value="1"/>
</dbReference>
<dbReference type="InterPro" id="IPR020449">
    <property type="entry name" value="Tscrpt_reg_AraC-type_HTH"/>
</dbReference>
<feature type="transmembrane region" description="Helical" evidence="4">
    <location>
        <begin position="60"/>
        <end position="80"/>
    </location>
</feature>
<dbReference type="GO" id="GO:0003700">
    <property type="term" value="F:DNA-binding transcription factor activity"/>
    <property type="evidence" value="ECO:0007669"/>
    <property type="project" value="InterPro"/>
</dbReference>
<dbReference type="SMART" id="SM00342">
    <property type="entry name" value="HTH_ARAC"/>
    <property type="match status" value="1"/>
</dbReference>
<feature type="transmembrane region" description="Helical" evidence="4">
    <location>
        <begin position="92"/>
        <end position="111"/>
    </location>
</feature>
<reference evidence="6" key="3">
    <citation type="submission" date="2023-10" db="EMBL/GenBank/DDBJ databases">
        <authorList>
            <person name="Picardeau M."/>
            <person name="Thibeaux R."/>
        </authorList>
    </citation>
    <scope>NUCLEOTIDE SEQUENCE</scope>
    <source>
        <strain evidence="6">ATI7-C-A5</strain>
    </source>
</reference>
<evidence type="ECO:0000259" key="5">
    <source>
        <dbReference type="PROSITE" id="PS01124"/>
    </source>
</evidence>
<keyword evidence="4" id="KW-1133">Transmembrane helix</keyword>
<evidence type="ECO:0000313" key="7">
    <source>
        <dbReference type="EMBL" id="PJZ92543.1"/>
    </source>
</evidence>
<keyword evidence="3" id="KW-0804">Transcription</keyword>
<comment type="caution">
    <text evidence="7">The sequence shown here is derived from an EMBL/GenBank/DDBJ whole genome shotgun (WGS) entry which is preliminary data.</text>
</comment>
<dbReference type="SUPFAM" id="SSF46689">
    <property type="entry name" value="Homeodomain-like"/>
    <property type="match status" value="1"/>
</dbReference>
<evidence type="ECO:0000313" key="8">
    <source>
        <dbReference type="Proteomes" id="UP000232122"/>
    </source>
</evidence>
<dbReference type="RefSeq" id="WP_100746594.1">
    <property type="nucleotide sequence ID" value="NZ_NPEF02000018.1"/>
</dbReference>
<dbReference type="Pfam" id="PF12833">
    <property type="entry name" value="HTH_18"/>
    <property type="match status" value="1"/>
</dbReference>
<evidence type="ECO:0000256" key="4">
    <source>
        <dbReference type="SAM" id="Phobius"/>
    </source>
</evidence>
<organism evidence="7">
    <name type="scientific">Leptospira ellisii</name>
    <dbReference type="NCBI Taxonomy" id="2023197"/>
    <lineage>
        <taxon>Bacteria</taxon>
        <taxon>Pseudomonadati</taxon>
        <taxon>Spirochaetota</taxon>
        <taxon>Spirochaetia</taxon>
        <taxon>Leptospirales</taxon>
        <taxon>Leptospiraceae</taxon>
        <taxon>Leptospira</taxon>
    </lineage>
</organism>
<proteinExistence type="predicted"/>
<feature type="transmembrane region" description="Helical" evidence="4">
    <location>
        <begin position="170"/>
        <end position="191"/>
    </location>
</feature>
<keyword evidence="4" id="KW-0812">Transmembrane</keyword>
<evidence type="ECO:0000256" key="3">
    <source>
        <dbReference type="ARBA" id="ARBA00023163"/>
    </source>
</evidence>
<keyword evidence="4" id="KW-0472">Membrane</keyword>
<evidence type="ECO:0000256" key="2">
    <source>
        <dbReference type="ARBA" id="ARBA00023125"/>
    </source>
</evidence>